<dbReference type="GeneID" id="92364523"/>
<sequence length="662" mass="75834">MIQFILARTVSSLCNCVSFLSGGPRTNVGLHYRGINKSKNDRTEYEIDSLLVDDDFVDELVATPLSAEEIAAKLATRNSKQRNNMWNSEIENDEMINDPDADLSYVSYGENILHDSNQHDSNFKKNWNELMDNQANRWSENEQEEISRLHPPLFISRRNDEGINNASIDESNYNDINLIDKTLDIASSRIKYNSKYVRDEKHLNDLFSISNDEWENSSEFPNDEHQSNQKVPIDMSQDVLVENVALSDWYYSYNDNIRHNTYESTKYKDNKLQTYNESEEIYEDLIDGNSSPLLAKTNAPSLINTSKDDNVHHVSEIYLDNQNTTQKYKKGFLFNLSQDSEVTLQSNVISPLISINNSEPSKSSIEHSLNNNETTRNYQDLRTDILFDDEFNDFLGVNSPDFNSSNTNSDISGIKRKDILCNSDIDRDISACEPKVEYNEDVHIYRESKQRNSYLPEKLQISCNLDVKSTSKLEYKSSQDLDKNNGYLNVDSNFKGKVSNDTQILNLSDERSKSIQSNQSVFSKIPDTSNGYHDDISLNLIPTIPNISIDNNEISSIPIKYKYDSHLNRNEDLLNYGHNQLIDFEESPPSPNYTTVDVKDIYKISSIEGNKGFQTENDISSSIKFEESFDLLDFVSASGEYSVNKEKFSIDPIYNIKDNTAI</sequence>
<organism evidence="1 2">
    <name type="scientific">Cryptosporidium andersoni</name>
    <dbReference type="NCBI Taxonomy" id="117008"/>
    <lineage>
        <taxon>Eukaryota</taxon>
        <taxon>Sar</taxon>
        <taxon>Alveolata</taxon>
        <taxon>Apicomplexa</taxon>
        <taxon>Conoidasida</taxon>
        <taxon>Coccidia</taxon>
        <taxon>Eucoccidiorida</taxon>
        <taxon>Eimeriorina</taxon>
        <taxon>Cryptosporidiidae</taxon>
        <taxon>Cryptosporidium</taxon>
    </lineage>
</organism>
<name>A0A1J4MH01_9CRYT</name>
<dbReference type="VEuPathDB" id="CryptoDB:cand_003380"/>
<evidence type="ECO:0000313" key="1">
    <source>
        <dbReference type="EMBL" id="OII73480.1"/>
    </source>
</evidence>
<reference evidence="1 2" key="1">
    <citation type="submission" date="2016-10" db="EMBL/GenBank/DDBJ databases">
        <title>Reductive evolution of mitochondrial metabolism and differential evolution of invasion-related proteins in Cryptosporidium.</title>
        <authorList>
            <person name="Liu S."/>
            <person name="Roellig D.M."/>
            <person name="Guo Y."/>
            <person name="Li N."/>
            <person name="Frace M.A."/>
            <person name="Tang K."/>
            <person name="Zhang L."/>
            <person name="Feng Y."/>
            <person name="Xiao L."/>
        </authorList>
    </citation>
    <scope>NUCLEOTIDE SEQUENCE [LARGE SCALE GENOMIC DNA]</scope>
    <source>
        <strain evidence="1">30847</strain>
    </source>
</reference>
<gene>
    <name evidence="1" type="ORF">cand_003380</name>
</gene>
<comment type="caution">
    <text evidence="1">The sequence shown here is derived from an EMBL/GenBank/DDBJ whole genome shotgun (WGS) entry which is preliminary data.</text>
</comment>
<proteinExistence type="predicted"/>
<dbReference type="EMBL" id="LRBS01000103">
    <property type="protein sequence ID" value="OII73480.1"/>
    <property type="molecule type" value="Genomic_DNA"/>
</dbReference>
<dbReference type="AlphaFoldDB" id="A0A1J4MH01"/>
<dbReference type="RefSeq" id="XP_067067137.1">
    <property type="nucleotide sequence ID" value="XM_067210584.1"/>
</dbReference>
<dbReference type="OrthoDB" id="343771at2759"/>
<dbReference type="Proteomes" id="UP000186804">
    <property type="component" value="Unassembled WGS sequence"/>
</dbReference>
<protein>
    <submittedName>
        <fullName evidence="1">Uncharacterized protein</fullName>
    </submittedName>
</protein>
<evidence type="ECO:0000313" key="2">
    <source>
        <dbReference type="Proteomes" id="UP000186804"/>
    </source>
</evidence>
<accession>A0A1J4MH01</accession>
<keyword evidence="2" id="KW-1185">Reference proteome</keyword>